<dbReference type="PROSITE" id="PS50082">
    <property type="entry name" value="WD_REPEATS_2"/>
    <property type="match status" value="6"/>
</dbReference>
<feature type="compositionally biased region" description="Basic and acidic residues" evidence="6">
    <location>
        <begin position="501"/>
        <end position="516"/>
    </location>
</feature>
<organism evidence="7 8">
    <name type="scientific">Filobasidium floriforme</name>
    <dbReference type="NCBI Taxonomy" id="5210"/>
    <lineage>
        <taxon>Eukaryota</taxon>
        <taxon>Fungi</taxon>
        <taxon>Dikarya</taxon>
        <taxon>Basidiomycota</taxon>
        <taxon>Agaricomycotina</taxon>
        <taxon>Tremellomycetes</taxon>
        <taxon>Filobasidiales</taxon>
        <taxon>Filobasidiaceae</taxon>
        <taxon>Filobasidium</taxon>
    </lineage>
</organism>
<dbReference type="Gene3D" id="6.10.280.220">
    <property type="match status" value="1"/>
</dbReference>
<keyword evidence="1 4" id="KW-0853">WD repeat</keyword>
<proteinExistence type="predicted"/>
<feature type="region of interest" description="Disordered" evidence="6">
    <location>
        <begin position="130"/>
        <end position="152"/>
    </location>
</feature>
<feature type="repeat" description="WD" evidence="4">
    <location>
        <begin position="799"/>
        <end position="830"/>
    </location>
</feature>
<dbReference type="Proteomes" id="UP000812966">
    <property type="component" value="Unassembled WGS sequence"/>
</dbReference>
<dbReference type="AlphaFoldDB" id="A0A8K0NTA4"/>
<accession>A0A8K0NTA4</accession>
<feature type="coiled-coil region" evidence="5">
    <location>
        <begin position="264"/>
        <end position="336"/>
    </location>
</feature>
<feature type="region of interest" description="Disordered" evidence="6">
    <location>
        <begin position="501"/>
        <end position="531"/>
    </location>
</feature>
<dbReference type="PANTHER" id="PTHR19872">
    <property type="entry name" value="UBIQUITIN LIGASE SPECIFICITY FACTOR/HREP PROTEIN"/>
    <property type="match status" value="1"/>
</dbReference>
<dbReference type="Gene3D" id="2.130.10.10">
    <property type="entry name" value="YVTN repeat-like/Quinoprotein amine dehydrogenase"/>
    <property type="match status" value="3"/>
</dbReference>
<evidence type="ECO:0000313" key="8">
    <source>
        <dbReference type="Proteomes" id="UP000812966"/>
    </source>
</evidence>
<dbReference type="CDD" id="cd00200">
    <property type="entry name" value="WD40"/>
    <property type="match status" value="1"/>
</dbReference>
<evidence type="ECO:0000256" key="5">
    <source>
        <dbReference type="SAM" id="Coils"/>
    </source>
</evidence>
<feature type="compositionally biased region" description="Acidic residues" evidence="6">
    <location>
        <begin position="220"/>
        <end position="229"/>
    </location>
</feature>
<feature type="region of interest" description="Disordered" evidence="6">
    <location>
        <begin position="220"/>
        <end position="252"/>
    </location>
</feature>
<evidence type="ECO:0000256" key="4">
    <source>
        <dbReference type="PROSITE-ProRule" id="PRU00221"/>
    </source>
</evidence>
<sequence>MSDQKSSRRPLSDALEPIAATLASSSNTLSIVKEALLTPFHGESRRAEGLSKLNDLVPHVISAQSMKTSQGASRALGYGQNNSRLAIKDNSSFTTRLGHYTTHIPYKQPAETSTSLAILENVPALLNLSIPGSNSNPGPSSSDGSRLLENGAGEGMESTVSLIRGFKATIPTSELAKQRRRRVRGGVADDDLLLLDAPGNKIGLKKLGDRARGLLTNEGEEQTELELEEERSRARKSRRRRLRKGRGGKGEGARELGIMEGLGLDELTRQVKEIAVDKDNLTVRKNLIAAEIDSVTVKIDALEVIRRRLEGSMIKMQEEELELEDELEGVKEAMTNPAIATTSSSTSAQDHSKPSPGTNAQNSSSLPSRRRRGPAFLPSEHDELPKDVAFMTLSSHPGGITSLDFSEPYGVAVTAGQDDTVRVWDLCDGEEMGLLRGHDGLVKCVQVEGAVALTGGSDGAVRLWELGRVEEWEESRREAEEKRRKGLDGLLDASADHRLPNVRADMIDEHTSRQGRDEDEDREPANVEKDKRLEGDPCLRVLEGHSKSITSLYYEDNCLVTGSNDKTVRQWDVNTGQCILTMDILWAISNPPAMTINTINPATTPVSSPRRPGILGRGSTYRNSISSPYAGGGDYDPFDDPFLASPGPGMMMGMPGSGVLNATTGQFAVPTPPFADGSWEMYQDFVGGVQFWGYALATGSGDGGVRMWDMRTGQAHRTLIGHMGPVTCLQFDESYIISGSLDKTIRTWDLRTGSIVDTLKYDFPVTAVQFDSRKIVACTGENGVEVYNRTSGEHKKLVVNGHVKPVERMRFWDKYLVSGGKDGEIKVWSL</sequence>
<dbReference type="InterPro" id="IPR051075">
    <property type="entry name" value="SCF_subunit_WD-repeat"/>
</dbReference>
<dbReference type="PROSITE" id="PS00678">
    <property type="entry name" value="WD_REPEATS_1"/>
    <property type="match status" value="4"/>
</dbReference>
<dbReference type="PRINTS" id="PR00320">
    <property type="entry name" value="GPROTEINBRPT"/>
</dbReference>
<feature type="compositionally biased region" description="Basic residues" evidence="6">
    <location>
        <begin position="233"/>
        <end position="247"/>
    </location>
</feature>
<keyword evidence="5" id="KW-0175">Coiled coil</keyword>
<evidence type="ECO:0000256" key="1">
    <source>
        <dbReference type="ARBA" id="ARBA00022574"/>
    </source>
</evidence>
<dbReference type="InterPro" id="IPR020472">
    <property type="entry name" value="WD40_PAC1"/>
</dbReference>
<gene>
    <name evidence="7" type="ORF">FFLO_00932</name>
</gene>
<protein>
    <recommendedName>
        <fullName evidence="9">Mitochondrial division protein 1</fullName>
    </recommendedName>
</protein>
<feature type="compositionally biased region" description="Low complexity" evidence="6">
    <location>
        <begin position="130"/>
        <end position="145"/>
    </location>
</feature>
<evidence type="ECO:0000256" key="6">
    <source>
        <dbReference type="SAM" id="MobiDB-lite"/>
    </source>
</evidence>
<feature type="repeat" description="WD" evidence="4">
    <location>
        <begin position="393"/>
        <end position="434"/>
    </location>
</feature>
<dbReference type="PANTHER" id="PTHR19872:SF9">
    <property type="entry name" value="UBIQUITIN-BINDING SDF UBIQUITIN LIGASE COMPLEX SUBUNIT"/>
    <property type="match status" value="1"/>
</dbReference>
<feature type="repeat" description="WD" evidence="4">
    <location>
        <begin position="696"/>
        <end position="718"/>
    </location>
</feature>
<dbReference type="PROSITE" id="PS50294">
    <property type="entry name" value="WD_REPEATS_REGION"/>
    <property type="match status" value="5"/>
</dbReference>
<dbReference type="SUPFAM" id="SSF50978">
    <property type="entry name" value="WD40 repeat-like"/>
    <property type="match status" value="1"/>
</dbReference>
<keyword evidence="8" id="KW-1185">Reference proteome</keyword>
<dbReference type="InterPro" id="IPR019775">
    <property type="entry name" value="WD40_repeat_CS"/>
</dbReference>
<feature type="region of interest" description="Disordered" evidence="6">
    <location>
        <begin position="340"/>
        <end position="383"/>
    </location>
</feature>
<feature type="repeat" description="WD" evidence="4">
    <location>
        <begin position="435"/>
        <end position="466"/>
    </location>
</feature>
<evidence type="ECO:0000256" key="3">
    <source>
        <dbReference type="ARBA" id="ARBA00022786"/>
    </source>
</evidence>
<dbReference type="EMBL" id="JABELV010000011">
    <property type="protein sequence ID" value="KAG7571107.1"/>
    <property type="molecule type" value="Genomic_DNA"/>
</dbReference>
<keyword evidence="3" id="KW-0833">Ubl conjugation pathway</keyword>
<dbReference type="InterPro" id="IPR001680">
    <property type="entry name" value="WD40_rpt"/>
</dbReference>
<feature type="region of interest" description="Disordered" evidence="6">
    <location>
        <begin position="599"/>
        <end position="618"/>
    </location>
</feature>
<feature type="repeat" description="WD" evidence="4">
    <location>
        <begin position="719"/>
        <end position="758"/>
    </location>
</feature>
<evidence type="ECO:0000256" key="2">
    <source>
        <dbReference type="ARBA" id="ARBA00022737"/>
    </source>
</evidence>
<evidence type="ECO:0008006" key="9">
    <source>
        <dbReference type="Google" id="ProtNLM"/>
    </source>
</evidence>
<dbReference type="InterPro" id="IPR015943">
    <property type="entry name" value="WD40/YVTN_repeat-like_dom_sf"/>
</dbReference>
<keyword evidence="2" id="KW-0677">Repeat</keyword>
<evidence type="ECO:0000313" key="7">
    <source>
        <dbReference type="EMBL" id="KAG7571107.1"/>
    </source>
</evidence>
<name>A0A8K0NTA4_9TREE</name>
<dbReference type="InterPro" id="IPR036322">
    <property type="entry name" value="WD40_repeat_dom_sf"/>
</dbReference>
<comment type="caution">
    <text evidence="7">The sequence shown here is derived from an EMBL/GenBank/DDBJ whole genome shotgun (WGS) entry which is preliminary data.</text>
</comment>
<dbReference type="SMART" id="SM00320">
    <property type="entry name" value="WD40"/>
    <property type="match status" value="7"/>
</dbReference>
<reference evidence="7" key="1">
    <citation type="submission" date="2020-04" db="EMBL/GenBank/DDBJ databases">
        <title>Analysis of mating type loci in Filobasidium floriforme.</title>
        <authorList>
            <person name="Nowrousian M."/>
        </authorList>
    </citation>
    <scope>NUCLEOTIDE SEQUENCE</scope>
    <source>
        <strain evidence="7">CBS 6242</strain>
    </source>
</reference>
<dbReference type="Pfam" id="PF00400">
    <property type="entry name" value="WD40"/>
    <property type="match status" value="5"/>
</dbReference>
<feature type="repeat" description="WD" evidence="4">
    <location>
        <begin position="542"/>
        <end position="581"/>
    </location>
</feature>